<evidence type="ECO:0000256" key="2">
    <source>
        <dbReference type="PROSITE-ProRule" id="PRU00335"/>
    </source>
</evidence>
<protein>
    <submittedName>
        <fullName evidence="4">TetR family transcriptional regulator</fullName>
    </submittedName>
</protein>
<dbReference type="Proteomes" id="UP000247591">
    <property type="component" value="Unassembled WGS sequence"/>
</dbReference>
<evidence type="ECO:0000259" key="3">
    <source>
        <dbReference type="PROSITE" id="PS50977"/>
    </source>
</evidence>
<proteinExistence type="predicted"/>
<evidence type="ECO:0000313" key="4">
    <source>
        <dbReference type="EMBL" id="PYE17909.1"/>
    </source>
</evidence>
<comment type="caution">
    <text evidence="4">The sequence shown here is derived from an EMBL/GenBank/DDBJ whole genome shotgun (WGS) entry which is preliminary data.</text>
</comment>
<dbReference type="Pfam" id="PF00440">
    <property type="entry name" value="TetR_N"/>
    <property type="match status" value="1"/>
</dbReference>
<dbReference type="Gene3D" id="1.10.10.60">
    <property type="entry name" value="Homeodomain-like"/>
    <property type="match status" value="1"/>
</dbReference>
<dbReference type="Gene3D" id="1.10.357.10">
    <property type="entry name" value="Tetracycline Repressor, domain 2"/>
    <property type="match status" value="1"/>
</dbReference>
<dbReference type="InterPro" id="IPR036271">
    <property type="entry name" value="Tet_transcr_reg_TetR-rel_C_sf"/>
</dbReference>
<dbReference type="RefSeq" id="WP_110469314.1">
    <property type="nucleotide sequence ID" value="NZ_QJSP01000005.1"/>
</dbReference>
<feature type="DNA-binding region" description="H-T-H motif" evidence="2">
    <location>
        <begin position="43"/>
        <end position="62"/>
    </location>
</feature>
<keyword evidence="5" id="KW-1185">Reference proteome</keyword>
<dbReference type="AlphaFoldDB" id="A0A318RLJ6"/>
<feature type="domain" description="HTH tetR-type" evidence="3">
    <location>
        <begin position="20"/>
        <end position="80"/>
    </location>
</feature>
<dbReference type="InterPro" id="IPR009057">
    <property type="entry name" value="Homeodomain-like_sf"/>
</dbReference>
<dbReference type="EMBL" id="QJSP01000005">
    <property type="protein sequence ID" value="PYE17909.1"/>
    <property type="molecule type" value="Genomic_DNA"/>
</dbReference>
<dbReference type="PANTHER" id="PTHR30055">
    <property type="entry name" value="HTH-TYPE TRANSCRIPTIONAL REGULATOR RUTR"/>
    <property type="match status" value="1"/>
</dbReference>
<organism evidence="4 5">
    <name type="scientific">Williamsia limnetica</name>
    <dbReference type="NCBI Taxonomy" id="882452"/>
    <lineage>
        <taxon>Bacteria</taxon>
        <taxon>Bacillati</taxon>
        <taxon>Actinomycetota</taxon>
        <taxon>Actinomycetes</taxon>
        <taxon>Mycobacteriales</taxon>
        <taxon>Nocardiaceae</taxon>
        <taxon>Williamsia</taxon>
    </lineage>
</organism>
<dbReference type="InterPro" id="IPR050109">
    <property type="entry name" value="HTH-type_TetR-like_transc_reg"/>
</dbReference>
<dbReference type="SUPFAM" id="SSF48498">
    <property type="entry name" value="Tetracyclin repressor-like, C-terminal domain"/>
    <property type="match status" value="1"/>
</dbReference>
<evidence type="ECO:0000313" key="5">
    <source>
        <dbReference type="Proteomes" id="UP000247591"/>
    </source>
</evidence>
<dbReference type="PROSITE" id="PS50977">
    <property type="entry name" value="HTH_TETR_2"/>
    <property type="match status" value="1"/>
</dbReference>
<dbReference type="OrthoDB" id="4802216at2"/>
<gene>
    <name evidence="4" type="ORF">DFR67_10554</name>
</gene>
<keyword evidence="1 2" id="KW-0238">DNA-binding</keyword>
<dbReference type="GO" id="GO:0003700">
    <property type="term" value="F:DNA-binding transcription factor activity"/>
    <property type="evidence" value="ECO:0007669"/>
    <property type="project" value="TreeGrafter"/>
</dbReference>
<dbReference type="PANTHER" id="PTHR30055:SF226">
    <property type="entry name" value="HTH-TYPE TRANSCRIPTIONAL REGULATOR PKSA"/>
    <property type="match status" value="1"/>
</dbReference>
<dbReference type="InterPro" id="IPR001647">
    <property type="entry name" value="HTH_TetR"/>
</dbReference>
<dbReference type="GO" id="GO:0000976">
    <property type="term" value="F:transcription cis-regulatory region binding"/>
    <property type="evidence" value="ECO:0007669"/>
    <property type="project" value="TreeGrafter"/>
</dbReference>
<evidence type="ECO:0000256" key="1">
    <source>
        <dbReference type="ARBA" id="ARBA00023125"/>
    </source>
</evidence>
<dbReference type="PRINTS" id="PR00455">
    <property type="entry name" value="HTHTETR"/>
</dbReference>
<reference evidence="4 5" key="1">
    <citation type="submission" date="2018-06" db="EMBL/GenBank/DDBJ databases">
        <title>Genomic Encyclopedia of Type Strains, Phase IV (KMG-IV): sequencing the most valuable type-strain genomes for metagenomic binning, comparative biology and taxonomic classification.</title>
        <authorList>
            <person name="Goeker M."/>
        </authorList>
    </citation>
    <scope>NUCLEOTIDE SEQUENCE [LARGE SCALE GENOMIC DNA]</scope>
    <source>
        <strain evidence="4 5">DSM 45521</strain>
    </source>
</reference>
<sequence>MGTFTDTRTYGGQSMAVRRAERRAKFIEAGLTVFSGKGYAGSSVADICSEAGLARSQFYAEFRSREDLLLGLYDVIQDDSQAAVVAALEREDADAEKSLLTAAAMAALVRSVGDDPRRARIVFVEMIGVSSRVETHRANRRALWAEFIAATIAERSDGGFTPPGGYALATAAFLGALTELVHTWSSSDPRPPIDDLIAVITAVLDALVRQPTE</sequence>
<accession>A0A318RLJ6</accession>
<name>A0A318RLJ6_WILLI</name>
<dbReference type="SUPFAM" id="SSF46689">
    <property type="entry name" value="Homeodomain-like"/>
    <property type="match status" value="1"/>
</dbReference>